<evidence type="ECO:0000256" key="3">
    <source>
        <dbReference type="ARBA" id="ARBA00008981"/>
    </source>
</evidence>
<dbReference type="Pfam" id="PF00202">
    <property type="entry name" value="Aminotran_3"/>
    <property type="match status" value="1"/>
</dbReference>
<dbReference type="GO" id="GO:0030170">
    <property type="term" value="F:pyridoxal phosphate binding"/>
    <property type="evidence" value="ECO:0007669"/>
    <property type="project" value="InterPro"/>
</dbReference>
<comment type="subunit">
    <text evidence="7">Homodimer.</text>
</comment>
<dbReference type="PROSITE" id="PS00600">
    <property type="entry name" value="AA_TRANSFER_CLASS_3"/>
    <property type="match status" value="1"/>
</dbReference>
<dbReference type="NCBIfam" id="NF000818">
    <property type="entry name" value="PRK00062.1"/>
    <property type="match status" value="1"/>
</dbReference>
<dbReference type="UniPathway" id="UPA00251">
    <property type="reaction ID" value="UER00317"/>
</dbReference>
<dbReference type="EC" id="5.4.3.8" evidence="7"/>
<reference evidence="8 9" key="1">
    <citation type="submission" date="2017-09" db="EMBL/GenBank/DDBJ databases">
        <title>Depth-based differentiation of microbial function through sediment-hosted aquifers and enrichment of novel symbionts in the deep terrestrial subsurface.</title>
        <authorList>
            <person name="Probst A.J."/>
            <person name="Ladd B."/>
            <person name="Jarett J.K."/>
            <person name="Geller-Mcgrath D.E."/>
            <person name="Sieber C.M."/>
            <person name="Emerson J.B."/>
            <person name="Anantharaman K."/>
            <person name="Thomas B.C."/>
            <person name="Malmstrom R."/>
            <person name="Stieglmeier M."/>
            <person name="Klingl A."/>
            <person name="Woyke T."/>
            <person name="Ryan C.M."/>
            <person name="Banfield J.F."/>
        </authorList>
    </citation>
    <scope>NUCLEOTIDE SEQUENCE [LARGE SCALE GENOMIC DNA]</scope>
    <source>
        <strain evidence="8">CG11_big_fil_rev_8_21_14_0_20_45_26</strain>
    </source>
</reference>
<sequence>MMSNKSKTLFTKAKKLMPGGVNSPVRAFGAVGGTPRFVKRAKGTYLWDADGKRYFDFCGSWGPMILGHAYPKVVRAIQKQAAQGTSYGTSTENEIVLAELIQEAFPSMEKLRLVSSGTEAVMSAIRLARGFTKRSKILKCSGCYHGHGDSLLVKAGSGGATFGIPNSAGVPDELAQLTLTVPYNDLKALEQMLEKEGKEIAVFILEPVPANIGVLLPKHGYLEEVRQLTQKHGVLLLFDEVITGFRLAFGGAQASFNIKPDLTTLGKIIGGGLPIGVFGGRAEIMAHLAPDGAVYQAGTLSGNPLATAAGIATLRELKHPHFYQKLHQKSMSFFGELDTWIKKRGAPIQLNRIGSLFTIFFTESAVFDEASAKTANTQSYSQFFHHLLEADIYFAPSQFEANFVSQAMTAEQLRKIAAVILKILTRLLV</sequence>
<dbReference type="InterPro" id="IPR049704">
    <property type="entry name" value="Aminotrans_3_PPA_site"/>
</dbReference>
<keyword evidence="6 7" id="KW-0627">Porphyrin biosynthesis</keyword>
<dbReference type="SUPFAM" id="SSF53383">
    <property type="entry name" value="PLP-dependent transferases"/>
    <property type="match status" value="1"/>
</dbReference>
<protein>
    <recommendedName>
        <fullName evidence="7">Glutamate-1-semialdehyde 2,1-aminomutase</fullName>
        <shortName evidence="7">GSA</shortName>
        <ecNumber evidence="7">5.4.3.8</ecNumber>
    </recommendedName>
    <alternativeName>
        <fullName evidence="7">Glutamate-1-semialdehyde aminotransferase</fullName>
        <shortName evidence="7">GSA-AT</shortName>
    </alternativeName>
</protein>
<dbReference type="GO" id="GO:0006782">
    <property type="term" value="P:protoporphyrinogen IX biosynthetic process"/>
    <property type="evidence" value="ECO:0007669"/>
    <property type="project" value="UniProtKB-UniRule"/>
</dbReference>
<evidence type="ECO:0000256" key="6">
    <source>
        <dbReference type="ARBA" id="ARBA00023244"/>
    </source>
</evidence>
<dbReference type="Gene3D" id="3.40.640.10">
    <property type="entry name" value="Type I PLP-dependent aspartate aminotransferase-like (Major domain)"/>
    <property type="match status" value="1"/>
</dbReference>
<comment type="similarity">
    <text evidence="3 7">Belongs to the class-III pyridoxal-phosphate-dependent aminotransferase family. HemL subfamily.</text>
</comment>
<dbReference type="PANTHER" id="PTHR43713:SF3">
    <property type="entry name" value="GLUTAMATE-1-SEMIALDEHYDE 2,1-AMINOMUTASE 1, CHLOROPLASTIC-RELATED"/>
    <property type="match status" value="1"/>
</dbReference>
<dbReference type="InterPro" id="IPR015422">
    <property type="entry name" value="PyrdxlP-dep_Trfase_small"/>
</dbReference>
<comment type="catalytic activity">
    <reaction evidence="7">
        <text>(S)-4-amino-5-oxopentanoate = 5-aminolevulinate</text>
        <dbReference type="Rhea" id="RHEA:14265"/>
        <dbReference type="ChEBI" id="CHEBI:57501"/>
        <dbReference type="ChEBI" id="CHEBI:356416"/>
        <dbReference type="EC" id="5.4.3.8"/>
    </reaction>
</comment>
<comment type="caution">
    <text evidence="8">The sequence shown here is derived from an EMBL/GenBank/DDBJ whole genome shotgun (WGS) entry which is preliminary data.</text>
</comment>
<gene>
    <name evidence="7 8" type="primary">hemL</name>
    <name evidence="8" type="ORF">COV74_10750</name>
</gene>
<evidence type="ECO:0000256" key="7">
    <source>
        <dbReference type="HAMAP-Rule" id="MF_00375"/>
    </source>
</evidence>
<dbReference type="Proteomes" id="UP000230859">
    <property type="component" value="Unassembled WGS sequence"/>
</dbReference>
<dbReference type="NCBIfam" id="TIGR00713">
    <property type="entry name" value="hemL"/>
    <property type="match status" value="1"/>
</dbReference>
<evidence type="ECO:0000313" key="8">
    <source>
        <dbReference type="EMBL" id="PIQ85067.1"/>
    </source>
</evidence>
<accession>A0A2H0LL22</accession>
<dbReference type="InterPro" id="IPR015421">
    <property type="entry name" value="PyrdxlP-dep_Trfase_major"/>
</dbReference>
<keyword evidence="4 7" id="KW-0663">Pyridoxal phosphate</keyword>
<comment type="subcellular location">
    <subcellularLocation>
        <location evidence="7">Cytoplasm</location>
    </subcellularLocation>
</comment>
<feature type="modified residue" description="N6-(pyridoxal phosphate)lysine" evidence="7">
    <location>
        <position position="267"/>
    </location>
</feature>
<organism evidence="8 9">
    <name type="scientific">Candidatus Abzuiibacterium crystallinum</name>
    <dbReference type="NCBI Taxonomy" id="1974748"/>
    <lineage>
        <taxon>Bacteria</taxon>
        <taxon>Pseudomonadati</taxon>
        <taxon>Candidatus Omnitrophota</taxon>
        <taxon>Candidatus Abzuiibacterium</taxon>
    </lineage>
</organism>
<dbReference type="EMBL" id="PCVY01000076">
    <property type="protein sequence ID" value="PIQ85067.1"/>
    <property type="molecule type" value="Genomic_DNA"/>
</dbReference>
<name>A0A2H0LL22_9BACT</name>
<comment type="cofactor">
    <cofactor evidence="1 7">
        <name>pyridoxal 5'-phosphate</name>
        <dbReference type="ChEBI" id="CHEBI:597326"/>
    </cofactor>
</comment>
<dbReference type="FunFam" id="3.40.640.10:FF:000021">
    <property type="entry name" value="Glutamate-1-semialdehyde 2,1-aminomutase"/>
    <property type="match status" value="1"/>
</dbReference>
<proteinExistence type="inferred from homology"/>
<dbReference type="InterPro" id="IPR004639">
    <property type="entry name" value="4pyrrol_synth_GluAld_NH2Trfase"/>
</dbReference>
<dbReference type="GO" id="GO:0005737">
    <property type="term" value="C:cytoplasm"/>
    <property type="evidence" value="ECO:0007669"/>
    <property type="project" value="UniProtKB-SubCell"/>
</dbReference>
<dbReference type="GO" id="GO:0008483">
    <property type="term" value="F:transaminase activity"/>
    <property type="evidence" value="ECO:0007669"/>
    <property type="project" value="InterPro"/>
</dbReference>
<dbReference type="CDD" id="cd00610">
    <property type="entry name" value="OAT_like"/>
    <property type="match status" value="1"/>
</dbReference>
<dbReference type="InterPro" id="IPR015424">
    <property type="entry name" value="PyrdxlP-dep_Trfase"/>
</dbReference>
<comment type="pathway">
    <text evidence="2">Porphyrin-containing compound metabolism; protoporphyrin-IX biosynthesis; 5-aminolevulinate from L-glutamyl-tRNA(Glu): step 2/2.</text>
</comment>
<dbReference type="PANTHER" id="PTHR43713">
    <property type="entry name" value="GLUTAMATE-1-SEMIALDEHYDE 2,1-AMINOMUTASE"/>
    <property type="match status" value="1"/>
</dbReference>
<dbReference type="Gene3D" id="3.90.1150.10">
    <property type="entry name" value="Aspartate Aminotransferase, domain 1"/>
    <property type="match status" value="1"/>
</dbReference>
<evidence type="ECO:0000256" key="1">
    <source>
        <dbReference type="ARBA" id="ARBA00001933"/>
    </source>
</evidence>
<keyword evidence="5 7" id="KW-0413">Isomerase</keyword>
<evidence type="ECO:0000313" key="9">
    <source>
        <dbReference type="Proteomes" id="UP000230859"/>
    </source>
</evidence>
<dbReference type="GO" id="GO:0042286">
    <property type="term" value="F:glutamate-1-semialdehyde 2,1-aminomutase activity"/>
    <property type="evidence" value="ECO:0007669"/>
    <property type="project" value="UniProtKB-UniRule"/>
</dbReference>
<evidence type="ECO:0000256" key="2">
    <source>
        <dbReference type="ARBA" id="ARBA00004819"/>
    </source>
</evidence>
<evidence type="ECO:0000256" key="5">
    <source>
        <dbReference type="ARBA" id="ARBA00023235"/>
    </source>
</evidence>
<dbReference type="HAMAP" id="MF_00375">
    <property type="entry name" value="HemL_aminotrans_3"/>
    <property type="match status" value="1"/>
</dbReference>
<keyword evidence="7" id="KW-0963">Cytoplasm</keyword>
<evidence type="ECO:0000256" key="4">
    <source>
        <dbReference type="ARBA" id="ARBA00022898"/>
    </source>
</evidence>
<dbReference type="AlphaFoldDB" id="A0A2H0LL22"/>
<dbReference type="InterPro" id="IPR005814">
    <property type="entry name" value="Aminotrans_3"/>
</dbReference>